<dbReference type="GO" id="GO:0006528">
    <property type="term" value="P:asparagine metabolic process"/>
    <property type="evidence" value="ECO:0007669"/>
    <property type="project" value="TreeGrafter"/>
</dbReference>
<keyword evidence="2" id="KW-0812">Transmembrane</keyword>
<comment type="caution">
    <text evidence="4">The sequence shown here is derived from an EMBL/GenBank/DDBJ whole genome shotgun (WGS) entry which is preliminary data.</text>
</comment>
<evidence type="ECO:0000256" key="2">
    <source>
        <dbReference type="SAM" id="Phobius"/>
    </source>
</evidence>
<dbReference type="PANTHER" id="PTHR23088:SF30">
    <property type="entry name" value="OMEGA-AMIDASE NIT2"/>
    <property type="match status" value="1"/>
</dbReference>
<gene>
    <name evidence="4" type="ORF">POTOM_023971</name>
</gene>
<dbReference type="InterPro" id="IPR045254">
    <property type="entry name" value="Nit1/2_C-N_Hydrolase"/>
</dbReference>
<dbReference type="GO" id="GO:0006541">
    <property type="term" value="P:glutamine metabolic process"/>
    <property type="evidence" value="ECO:0007669"/>
    <property type="project" value="TreeGrafter"/>
</dbReference>
<dbReference type="PANTHER" id="PTHR23088">
    <property type="entry name" value="NITRILASE-RELATED"/>
    <property type="match status" value="1"/>
</dbReference>
<dbReference type="OrthoDB" id="10250282at2759"/>
<reference evidence="4" key="1">
    <citation type="journal article" date="2020" name="bioRxiv">
        <title>Hybrid origin of Populus tomentosa Carr. identified through genome sequencing and phylogenomic analysis.</title>
        <authorList>
            <person name="An X."/>
            <person name="Gao K."/>
            <person name="Chen Z."/>
            <person name="Li J."/>
            <person name="Yang X."/>
            <person name="Yang X."/>
            <person name="Zhou J."/>
            <person name="Guo T."/>
            <person name="Zhao T."/>
            <person name="Huang S."/>
            <person name="Miao D."/>
            <person name="Khan W.U."/>
            <person name="Rao P."/>
            <person name="Ye M."/>
            <person name="Lei B."/>
            <person name="Liao W."/>
            <person name="Wang J."/>
            <person name="Ji L."/>
            <person name="Li Y."/>
            <person name="Guo B."/>
            <person name="Mustafa N.S."/>
            <person name="Li S."/>
            <person name="Yun Q."/>
            <person name="Keller S.R."/>
            <person name="Mao J."/>
            <person name="Zhang R."/>
            <person name="Strauss S.H."/>
        </authorList>
    </citation>
    <scope>NUCLEOTIDE SEQUENCE</scope>
    <source>
        <strain evidence="4">GM15</strain>
        <tissue evidence="4">Leaf</tissue>
    </source>
</reference>
<keyword evidence="5" id="KW-1185">Reference proteome</keyword>
<protein>
    <recommendedName>
        <fullName evidence="3">CN hydrolase domain-containing protein</fullName>
    </recommendedName>
</protein>
<keyword evidence="1" id="KW-0378">Hydrolase</keyword>
<dbReference type="Proteomes" id="UP000886885">
    <property type="component" value="Chromosome 6A"/>
</dbReference>
<keyword evidence="2" id="KW-0472">Membrane</keyword>
<evidence type="ECO:0000313" key="4">
    <source>
        <dbReference type="EMBL" id="KAG6772557.1"/>
    </source>
</evidence>
<dbReference type="InterPro" id="IPR003010">
    <property type="entry name" value="C-N_Hydrolase"/>
</dbReference>
<proteinExistence type="predicted"/>
<dbReference type="AlphaFoldDB" id="A0A8X7ZR69"/>
<keyword evidence="2" id="KW-1133">Transmembrane helix</keyword>
<feature type="domain" description="CN hydrolase" evidence="3">
    <location>
        <begin position="20"/>
        <end position="307"/>
    </location>
</feature>
<dbReference type="EMBL" id="JAAWWB010000011">
    <property type="protein sequence ID" value="KAG6772557.1"/>
    <property type="molecule type" value="Genomic_DNA"/>
</dbReference>
<dbReference type="Pfam" id="PF00795">
    <property type="entry name" value="CN_hydrolase"/>
    <property type="match status" value="1"/>
</dbReference>
<name>A0A8X7ZR69_POPTO</name>
<sequence>MASSFMPEQARAPPALPLPFKIGLCQLSVTADKERNIAHARKAIEEAAAKGAKLVMLPEIWNSPYSNDSFPVYAEDIDAGGEASPSTAMLSEAARLLKITIVGGSIPERSGDRLYNTCCVFDSDGKLKAKHRKIHLFEIDIPGKITFIESKTLTAGETPTIVDTVNHGLGLAEVGRIGIGICYDIRFQELAIIYAARGLFLPSVDHTTIDGQRYDIFWFYIALYGAFCAHLICYPGAFNMTTGPLHWELLQRARAADNQLYVATCSPARDVAAGYVAWGHSTLVGPFGEVLATTEHEEDIIISEIDYSLLEVRRTNLPLTKQRRGDLYQLVDVQRLKSDS</sequence>
<accession>A0A8X7ZR69</accession>
<feature type="transmembrane region" description="Helical" evidence="2">
    <location>
        <begin position="217"/>
        <end position="237"/>
    </location>
</feature>
<dbReference type="PROSITE" id="PS50263">
    <property type="entry name" value="CN_HYDROLASE"/>
    <property type="match status" value="1"/>
</dbReference>
<evidence type="ECO:0000259" key="3">
    <source>
        <dbReference type="PROSITE" id="PS50263"/>
    </source>
</evidence>
<dbReference type="GO" id="GO:0050152">
    <property type="term" value="F:omega-amidase activity"/>
    <property type="evidence" value="ECO:0007669"/>
    <property type="project" value="TreeGrafter"/>
</dbReference>
<evidence type="ECO:0000256" key="1">
    <source>
        <dbReference type="ARBA" id="ARBA00022801"/>
    </source>
</evidence>
<organism evidence="4 5">
    <name type="scientific">Populus tomentosa</name>
    <name type="common">Chinese white poplar</name>
    <dbReference type="NCBI Taxonomy" id="118781"/>
    <lineage>
        <taxon>Eukaryota</taxon>
        <taxon>Viridiplantae</taxon>
        <taxon>Streptophyta</taxon>
        <taxon>Embryophyta</taxon>
        <taxon>Tracheophyta</taxon>
        <taxon>Spermatophyta</taxon>
        <taxon>Magnoliopsida</taxon>
        <taxon>eudicotyledons</taxon>
        <taxon>Gunneridae</taxon>
        <taxon>Pentapetalae</taxon>
        <taxon>rosids</taxon>
        <taxon>fabids</taxon>
        <taxon>Malpighiales</taxon>
        <taxon>Salicaceae</taxon>
        <taxon>Saliceae</taxon>
        <taxon>Populus</taxon>
    </lineage>
</organism>
<dbReference type="GO" id="GO:0006107">
    <property type="term" value="P:oxaloacetate metabolic process"/>
    <property type="evidence" value="ECO:0007669"/>
    <property type="project" value="TreeGrafter"/>
</dbReference>
<evidence type="ECO:0000313" key="5">
    <source>
        <dbReference type="Proteomes" id="UP000886885"/>
    </source>
</evidence>
<dbReference type="CDD" id="cd07572">
    <property type="entry name" value="nit"/>
    <property type="match status" value="1"/>
</dbReference>
<dbReference type="GO" id="GO:0005739">
    <property type="term" value="C:mitochondrion"/>
    <property type="evidence" value="ECO:0007669"/>
    <property type="project" value="TreeGrafter"/>
</dbReference>